<evidence type="ECO:0000256" key="1">
    <source>
        <dbReference type="ARBA" id="ARBA00005568"/>
    </source>
</evidence>
<evidence type="ECO:0000313" key="5">
    <source>
        <dbReference type="EMBL" id="KAL2631248.1"/>
    </source>
</evidence>
<dbReference type="InterPro" id="IPR015813">
    <property type="entry name" value="Pyrv/PenolPyrv_kinase-like_dom"/>
</dbReference>
<dbReference type="Proteomes" id="UP001605036">
    <property type="component" value="Unassembled WGS sequence"/>
</dbReference>
<dbReference type="InterPro" id="IPR005000">
    <property type="entry name" value="Aldolase/citrate-lyase_domain"/>
</dbReference>
<gene>
    <name evidence="5" type="ORF">R1flu_015934</name>
</gene>
<evidence type="ECO:0000259" key="4">
    <source>
        <dbReference type="Pfam" id="PF03328"/>
    </source>
</evidence>
<accession>A0ABD1YKD7</accession>
<evidence type="ECO:0000256" key="3">
    <source>
        <dbReference type="ARBA" id="ARBA00023239"/>
    </source>
</evidence>
<sequence>MYSVSEKKRTGAMAPLGRNGIVAPGISEFFTQSGGPPSLKSRLLNGEKLYGALSVSYSPVNAEILGWAGYDFVVVDMEHGPGDTFSALSILRALSSAGTPAIIRVPDNDEIYVKWLSIWAQQASCSQRLTVQKKQEMQLLHVDILLLDVEELLLHLSGHLAMG</sequence>
<dbReference type="InterPro" id="IPR040442">
    <property type="entry name" value="Pyrv_kinase-like_dom_sf"/>
</dbReference>
<comment type="caution">
    <text evidence="5">The sequence shown here is derived from an EMBL/GenBank/DDBJ whole genome shotgun (WGS) entry which is preliminary data.</text>
</comment>
<name>A0ABD1YKD7_9MARC</name>
<dbReference type="EMBL" id="JBHFFA010000004">
    <property type="protein sequence ID" value="KAL2631248.1"/>
    <property type="molecule type" value="Genomic_DNA"/>
</dbReference>
<dbReference type="Pfam" id="PF03328">
    <property type="entry name" value="HpcH_HpaI"/>
    <property type="match status" value="1"/>
</dbReference>
<proteinExistence type="inferred from homology"/>
<dbReference type="SUPFAM" id="SSF51621">
    <property type="entry name" value="Phosphoenolpyruvate/pyruvate domain"/>
    <property type="match status" value="1"/>
</dbReference>
<protein>
    <recommendedName>
        <fullName evidence="4">HpcH/HpaI aldolase/citrate lyase domain-containing protein</fullName>
    </recommendedName>
</protein>
<dbReference type="GO" id="GO:0046872">
    <property type="term" value="F:metal ion binding"/>
    <property type="evidence" value="ECO:0007669"/>
    <property type="project" value="UniProtKB-KW"/>
</dbReference>
<dbReference type="AlphaFoldDB" id="A0ABD1YKD7"/>
<reference evidence="5 6" key="1">
    <citation type="submission" date="2024-09" db="EMBL/GenBank/DDBJ databases">
        <title>Chromosome-scale assembly of Riccia fluitans.</title>
        <authorList>
            <person name="Paukszto L."/>
            <person name="Sawicki J."/>
            <person name="Karawczyk K."/>
            <person name="Piernik-Szablinska J."/>
            <person name="Szczecinska M."/>
            <person name="Mazdziarz M."/>
        </authorList>
    </citation>
    <scope>NUCLEOTIDE SEQUENCE [LARGE SCALE GENOMIC DNA]</scope>
    <source>
        <strain evidence="5">Rf_01</strain>
        <tissue evidence="5">Aerial parts of the thallus</tissue>
    </source>
</reference>
<comment type="similarity">
    <text evidence="1">Belongs to the HpcH/HpaI aldolase family.</text>
</comment>
<evidence type="ECO:0000256" key="2">
    <source>
        <dbReference type="ARBA" id="ARBA00022723"/>
    </source>
</evidence>
<dbReference type="PANTHER" id="PTHR30502">
    <property type="entry name" value="2-KETO-3-DEOXY-L-RHAMNONATE ALDOLASE"/>
    <property type="match status" value="1"/>
</dbReference>
<keyword evidence="6" id="KW-1185">Reference proteome</keyword>
<keyword evidence="2" id="KW-0479">Metal-binding</keyword>
<evidence type="ECO:0000313" key="6">
    <source>
        <dbReference type="Proteomes" id="UP001605036"/>
    </source>
</evidence>
<organism evidence="5 6">
    <name type="scientific">Riccia fluitans</name>
    <dbReference type="NCBI Taxonomy" id="41844"/>
    <lineage>
        <taxon>Eukaryota</taxon>
        <taxon>Viridiplantae</taxon>
        <taxon>Streptophyta</taxon>
        <taxon>Embryophyta</taxon>
        <taxon>Marchantiophyta</taxon>
        <taxon>Marchantiopsida</taxon>
        <taxon>Marchantiidae</taxon>
        <taxon>Marchantiales</taxon>
        <taxon>Ricciaceae</taxon>
        <taxon>Riccia</taxon>
    </lineage>
</organism>
<dbReference type="GO" id="GO:0016829">
    <property type="term" value="F:lyase activity"/>
    <property type="evidence" value="ECO:0007669"/>
    <property type="project" value="UniProtKB-KW"/>
</dbReference>
<dbReference type="PANTHER" id="PTHR30502:SF0">
    <property type="entry name" value="PHOSPHOENOLPYRUVATE CARBOXYLASE FAMILY PROTEIN"/>
    <property type="match status" value="1"/>
</dbReference>
<dbReference type="Gene3D" id="3.20.20.60">
    <property type="entry name" value="Phosphoenolpyruvate-binding domains"/>
    <property type="match status" value="1"/>
</dbReference>
<keyword evidence="3" id="KW-0456">Lyase</keyword>
<dbReference type="InterPro" id="IPR050251">
    <property type="entry name" value="HpcH-HpaI_aldolase"/>
</dbReference>
<feature type="domain" description="HpcH/HpaI aldolase/citrate lyase" evidence="4">
    <location>
        <begin position="57"/>
        <end position="114"/>
    </location>
</feature>